<protein>
    <submittedName>
        <fullName evidence="1">Uncharacterized protein</fullName>
    </submittedName>
</protein>
<keyword evidence="2" id="KW-1185">Reference proteome</keyword>
<gene>
    <name evidence="1" type="ORF">BO66DRAFT_440741</name>
</gene>
<proteinExistence type="predicted"/>
<organism evidence="1 2">
    <name type="scientific">Aspergillus aculeatinus CBS 121060</name>
    <dbReference type="NCBI Taxonomy" id="1448322"/>
    <lineage>
        <taxon>Eukaryota</taxon>
        <taxon>Fungi</taxon>
        <taxon>Dikarya</taxon>
        <taxon>Ascomycota</taxon>
        <taxon>Pezizomycotina</taxon>
        <taxon>Eurotiomycetes</taxon>
        <taxon>Eurotiomycetidae</taxon>
        <taxon>Eurotiales</taxon>
        <taxon>Aspergillaceae</taxon>
        <taxon>Aspergillus</taxon>
        <taxon>Aspergillus subgen. Circumdati</taxon>
    </lineage>
</organism>
<accession>A0ACD1H305</accession>
<name>A0ACD1H305_9EURO</name>
<dbReference type="Proteomes" id="UP000249661">
    <property type="component" value="Unassembled WGS sequence"/>
</dbReference>
<reference evidence="1" key="1">
    <citation type="submission" date="2018-02" db="EMBL/GenBank/DDBJ databases">
        <title>The genomes of Aspergillus section Nigri reveals drivers in fungal speciation.</title>
        <authorList>
            <consortium name="DOE Joint Genome Institute"/>
            <person name="Vesth T.C."/>
            <person name="Nybo J."/>
            <person name="Theobald S."/>
            <person name="Brandl J."/>
            <person name="Frisvad J.C."/>
            <person name="Nielsen K.F."/>
            <person name="Lyhne E.K."/>
            <person name="Kogle M.E."/>
            <person name="Kuo A."/>
            <person name="Riley R."/>
            <person name="Clum A."/>
            <person name="Nolan M."/>
            <person name="Lipzen A."/>
            <person name="Salamov A."/>
            <person name="Henrissat B."/>
            <person name="Wiebenga A."/>
            <person name="De vries R.P."/>
            <person name="Grigoriev I.V."/>
            <person name="Mortensen U.H."/>
            <person name="Andersen M.R."/>
            <person name="Baker S.E."/>
        </authorList>
    </citation>
    <scope>NUCLEOTIDE SEQUENCE</scope>
    <source>
        <strain evidence="1">CBS 121060</strain>
    </source>
</reference>
<dbReference type="EMBL" id="KZ824971">
    <property type="protein sequence ID" value="RAH67805.1"/>
    <property type="molecule type" value="Genomic_DNA"/>
</dbReference>
<evidence type="ECO:0000313" key="2">
    <source>
        <dbReference type="Proteomes" id="UP000249661"/>
    </source>
</evidence>
<evidence type="ECO:0000313" key="1">
    <source>
        <dbReference type="EMBL" id="RAH67805.1"/>
    </source>
</evidence>
<sequence>MPTIKKQEFFGIGITHATTFYFIPIDHTWSSSPYLPEYIFRQALEAPQAPESAASGLSSENLNAWLIKPLASELLLYTASRCRESWRRSKRRDESPDNLRGSYANANDNGSTDIGSVFVDAYSAFMDHVSRTFTGRRRRGVYLNGRTGTFDFVD</sequence>